<dbReference type="EMBL" id="JAKOGG010000022">
    <property type="protein sequence ID" value="MCS4558546.1"/>
    <property type="molecule type" value="Genomic_DNA"/>
</dbReference>
<reference evidence="1 2" key="1">
    <citation type="submission" date="2022-02" db="EMBL/GenBank/DDBJ databases">
        <authorList>
            <person name="Zhuang L."/>
        </authorList>
    </citation>
    <scope>NUCLEOTIDE SEQUENCE [LARGE SCALE GENOMIC DNA]</scope>
    <source>
        <strain evidence="1 2">C32</strain>
    </source>
</reference>
<evidence type="ECO:0000313" key="1">
    <source>
        <dbReference type="EMBL" id="MCS4558546.1"/>
    </source>
</evidence>
<name>A0ABT2FR65_9GAMM</name>
<sequence length="140" mass="15978">MSAETTELTQYLNEIAVKSEEGKLEWQQLNPTSFKWSQEDKGLTVTIQKAEAPVSSRSFSTEKIQKSLARELIDQLTVEPRYPKTTYLFQVFSSGKREPILSISSKERPEMYSALLGIYRAVEKSVDMKANLILKKLLSK</sequence>
<dbReference type="Proteomes" id="UP001201549">
    <property type="component" value="Unassembled WGS sequence"/>
</dbReference>
<accession>A0ABT2FR65</accession>
<comment type="caution">
    <text evidence="1">The sequence shown here is derived from an EMBL/GenBank/DDBJ whole genome shotgun (WGS) entry which is preliminary data.</text>
</comment>
<dbReference type="RefSeq" id="WP_238898364.1">
    <property type="nucleotide sequence ID" value="NZ_JAKOGG010000022.1"/>
</dbReference>
<organism evidence="1 2">
    <name type="scientific">Shewanella electrica</name>
    <dbReference type="NCBI Taxonomy" id="515560"/>
    <lineage>
        <taxon>Bacteria</taxon>
        <taxon>Pseudomonadati</taxon>
        <taxon>Pseudomonadota</taxon>
        <taxon>Gammaproteobacteria</taxon>
        <taxon>Alteromonadales</taxon>
        <taxon>Shewanellaceae</taxon>
        <taxon>Shewanella</taxon>
    </lineage>
</organism>
<reference evidence="2" key="2">
    <citation type="submission" date="2023-07" db="EMBL/GenBank/DDBJ databases">
        <title>Shewanella mangrovi sp. nov., an acetaldehyde- degrading bacterium isolated from mangrove sediment.</title>
        <authorList>
            <person name="Liu Y."/>
        </authorList>
    </citation>
    <scope>NUCLEOTIDE SEQUENCE [LARGE SCALE GENOMIC DNA]</scope>
    <source>
        <strain evidence="2">C32</strain>
    </source>
</reference>
<keyword evidence="2" id="KW-1185">Reference proteome</keyword>
<evidence type="ECO:0000313" key="2">
    <source>
        <dbReference type="Proteomes" id="UP001201549"/>
    </source>
</evidence>
<gene>
    <name evidence="1" type="ORF">L9G74_19090</name>
</gene>
<protein>
    <submittedName>
        <fullName evidence="1">Uncharacterized protein</fullName>
    </submittedName>
</protein>
<proteinExistence type="predicted"/>